<dbReference type="GO" id="GO:0014069">
    <property type="term" value="C:postsynaptic density"/>
    <property type="evidence" value="ECO:0007669"/>
    <property type="project" value="TreeGrafter"/>
</dbReference>
<keyword evidence="1" id="KW-0677">Repeat</keyword>
<dbReference type="Pfam" id="PF00431">
    <property type="entry name" value="CUB"/>
    <property type="match status" value="2"/>
</dbReference>
<dbReference type="InterPro" id="IPR035914">
    <property type="entry name" value="Sperma_CUB_dom_sf"/>
</dbReference>
<evidence type="ECO:0000256" key="1">
    <source>
        <dbReference type="ARBA" id="ARBA00022737"/>
    </source>
</evidence>
<evidence type="ECO:0000256" key="3">
    <source>
        <dbReference type="PROSITE-ProRule" id="PRU00059"/>
    </source>
</evidence>
<sequence>GGGGVEMVEVFRDGEGGVEMLEVLRDGGSSVEMVEGRPQRSSASAFRNSTVKALDKSNTAVFGTGVNSTTSFCGSAASPTQPKSIDYGPPQCFGQMPVVLSIRQLLPERRWLKREHTSMLGLELSIMAGHNWHLSAQDKIELEHFLQKRKRLSASPSRPVAPSLSKVLDPAVQPALRHFTKTQSTRPVMIYSRFHWITPPPRQCIDLFFDEKYSIEPSWECKFDHIEVRDGPFGFSPIIGRYCGQQSPQYIRSSGRYLWIKFVADGELEAIGFSATYSFTAADIIIVSECDHIVEAEHNDEYRVCKACLAIQWVGLRVPGLPFTEKLSDVQSFLVMRSSCSLSLPSVKTQHECSTLMNPVSLNTRKATTTPMKRVVSDADQDRINSDDVCVVAAGQPGKQAKCSRVQADRVSRESLDMLSGDGVCEQRVVTHHSVPMSGADPDFKDMGVPKPLPFCEFEMGGPEGIIESQQVTREGKASPAEAVDCRWYVRAPPSSKIYLRFLDYEMQNSNECKRNFVAVYDGSSSVENLKSKFCSTVANDVMLSTAIGVVRMWADEGSRHSHFRILFTTFRQRKPCTHTHTH</sequence>
<evidence type="ECO:0000259" key="4">
    <source>
        <dbReference type="PROSITE" id="PS01180"/>
    </source>
</evidence>
<dbReference type="AlphaFoldDB" id="A0AAD9A0M7"/>
<dbReference type="SMART" id="SM00042">
    <property type="entry name" value="CUB"/>
    <property type="match status" value="2"/>
</dbReference>
<accession>A0AAD9A0M7</accession>
<dbReference type="SUPFAM" id="SSF49854">
    <property type="entry name" value="Spermadhesin, CUB domain"/>
    <property type="match status" value="2"/>
</dbReference>
<dbReference type="InterPro" id="IPR000859">
    <property type="entry name" value="CUB_dom"/>
</dbReference>
<dbReference type="Gene3D" id="2.60.120.290">
    <property type="entry name" value="Spermadhesin, CUB domain"/>
    <property type="match status" value="2"/>
</dbReference>
<dbReference type="EMBL" id="JAROKS010000001">
    <property type="protein sequence ID" value="KAK1806660.1"/>
    <property type="molecule type" value="Genomic_DNA"/>
</dbReference>
<name>A0AAD9A0M7_9TELE</name>
<comment type="caution">
    <text evidence="5">The sequence shown here is derived from an EMBL/GenBank/DDBJ whole genome shotgun (WGS) entry which is preliminary data.</text>
</comment>
<organism evidence="5 6">
    <name type="scientific">Electrophorus voltai</name>
    <dbReference type="NCBI Taxonomy" id="2609070"/>
    <lineage>
        <taxon>Eukaryota</taxon>
        <taxon>Metazoa</taxon>
        <taxon>Chordata</taxon>
        <taxon>Craniata</taxon>
        <taxon>Vertebrata</taxon>
        <taxon>Euteleostomi</taxon>
        <taxon>Actinopterygii</taxon>
        <taxon>Neopterygii</taxon>
        <taxon>Teleostei</taxon>
        <taxon>Ostariophysi</taxon>
        <taxon>Gymnotiformes</taxon>
        <taxon>Gymnotoidei</taxon>
        <taxon>Gymnotidae</taxon>
        <taxon>Electrophorus</taxon>
    </lineage>
</organism>
<keyword evidence="6" id="KW-1185">Reference proteome</keyword>
<comment type="caution">
    <text evidence="3">Lacks conserved residue(s) required for the propagation of feature annotation.</text>
</comment>
<feature type="non-terminal residue" evidence="5">
    <location>
        <position position="1"/>
    </location>
</feature>
<evidence type="ECO:0000313" key="6">
    <source>
        <dbReference type="Proteomes" id="UP001239994"/>
    </source>
</evidence>
<evidence type="ECO:0000256" key="2">
    <source>
        <dbReference type="ARBA" id="ARBA00023157"/>
    </source>
</evidence>
<dbReference type="GO" id="GO:0035255">
    <property type="term" value="F:ionotropic glutamate receptor binding"/>
    <property type="evidence" value="ECO:0007669"/>
    <property type="project" value="TreeGrafter"/>
</dbReference>
<dbReference type="CDD" id="cd00041">
    <property type="entry name" value="CUB"/>
    <property type="match status" value="2"/>
</dbReference>
<dbReference type="GO" id="GO:2000463">
    <property type="term" value="P:positive regulation of excitatory postsynaptic potential"/>
    <property type="evidence" value="ECO:0007669"/>
    <property type="project" value="TreeGrafter"/>
</dbReference>
<protein>
    <recommendedName>
        <fullName evidence="4">CUB domain-containing protein</fullName>
    </recommendedName>
</protein>
<feature type="domain" description="CUB" evidence="4">
    <location>
        <begin position="205"/>
        <end position="280"/>
    </location>
</feature>
<evidence type="ECO:0000313" key="5">
    <source>
        <dbReference type="EMBL" id="KAK1806660.1"/>
    </source>
</evidence>
<dbReference type="PROSITE" id="PS01180">
    <property type="entry name" value="CUB"/>
    <property type="match status" value="2"/>
</dbReference>
<dbReference type="Proteomes" id="UP001239994">
    <property type="component" value="Unassembled WGS sequence"/>
</dbReference>
<dbReference type="PANTHER" id="PTHR24251:SF27">
    <property type="entry name" value="NEUROPILIN AND TOLLOID-LIKE PROTEIN 1"/>
    <property type="match status" value="1"/>
</dbReference>
<feature type="domain" description="CUB" evidence="4">
    <location>
        <begin position="456"/>
        <end position="571"/>
    </location>
</feature>
<dbReference type="PANTHER" id="PTHR24251">
    <property type="entry name" value="OVOCHYMASE-RELATED"/>
    <property type="match status" value="1"/>
</dbReference>
<proteinExistence type="predicted"/>
<dbReference type="FunFam" id="2.60.120.290:FF:000016">
    <property type="entry name" value="neuropilin and tolloid-like protein 2"/>
    <property type="match status" value="1"/>
</dbReference>
<keyword evidence="2" id="KW-1015">Disulfide bond</keyword>
<reference evidence="5" key="1">
    <citation type="submission" date="2023-03" db="EMBL/GenBank/DDBJ databases">
        <title>Electrophorus voltai genome.</title>
        <authorList>
            <person name="Bian C."/>
        </authorList>
    </citation>
    <scope>NUCLEOTIDE SEQUENCE</scope>
    <source>
        <strain evidence="5">CB-2022</strain>
        <tissue evidence="5">Muscle</tissue>
    </source>
</reference>
<gene>
    <name evidence="5" type="ORF">P4O66_004793</name>
</gene>